<dbReference type="KEGG" id="smur:BWP33_00425"/>
<gene>
    <name evidence="2" type="ORF">HMPREF9021_00432</name>
</gene>
<dbReference type="AlphaFoldDB" id="V9HMZ5"/>
<evidence type="ECO:0000259" key="1">
    <source>
        <dbReference type="Pfam" id="PF01814"/>
    </source>
</evidence>
<dbReference type="HOGENOM" id="CLU_113668_0_0_4"/>
<protein>
    <recommendedName>
        <fullName evidence="1">Hemerythrin-like domain-containing protein</fullName>
    </recommendedName>
</protein>
<dbReference type="STRING" id="641147.HMPREF9021_00432"/>
<proteinExistence type="predicted"/>
<dbReference type="Proteomes" id="UP000017813">
    <property type="component" value="Unassembled WGS sequence"/>
</dbReference>
<dbReference type="OrthoDB" id="9780392at2"/>
<keyword evidence="3" id="KW-1185">Reference proteome</keyword>
<dbReference type="eggNOG" id="COG3945">
    <property type="taxonomic scope" value="Bacteria"/>
</dbReference>
<comment type="caution">
    <text evidence="2">The sequence shown here is derived from an EMBL/GenBank/DDBJ whole genome shotgun (WGS) entry which is preliminary data.</text>
</comment>
<dbReference type="InterPro" id="IPR012312">
    <property type="entry name" value="Hemerythrin-like"/>
</dbReference>
<name>V9HMZ5_9NEIS</name>
<dbReference type="EMBL" id="ADCY02000051">
    <property type="protein sequence ID" value="EFG32027.1"/>
    <property type="molecule type" value="Genomic_DNA"/>
</dbReference>
<dbReference type="RefSeq" id="WP_002642650.1">
    <property type="nucleotide sequence ID" value="NZ_CP019448.1"/>
</dbReference>
<dbReference type="Gene3D" id="1.20.120.520">
    <property type="entry name" value="nmb1532 protein domain like"/>
    <property type="match status" value="1"/>
</dbReference>
<evidence type="ECO:0000313" key="2">
    <source>
        <dbReference type="EMBL" id="EFG32027.1"/>
    </source>
</evidence>
<dbReference type="Pfam" id="PF01814">
    <property type="entry name" value="Hemerythrin"/>
    <property type="match status" value="1"/>
</dbReference>
<sequence length="169" mass="19697">MINLLDTAAPSWDDPIEMLYACHGKVKKFCNQINKLPDYLQQNGCNDIAKQAITQICTYFNRAAPLHHEDEEQNFFPELVQFYPLAQPIISELENQHIDLHENWRLLNQQLSAVLQGERDALDSLLIQQFTQGYAKHIPQEEQLFEWGKQHIPAENLRKIGQMMAARRQ</sequence>
<organism evidence="2 3">
    <name type="scientific">Simonsiella muelleri ATCC 29453</name>
    <dbReference type="NCBI Taxonomy" id="641147"/>
    <lineage>
        <taxon>Bacteria</taxon>
        <taxon>Pseudomonadati</taxon>
        <taxon>Pseudomonadota</taxon>
        <taxon>Betaproteobacteria</taxon>
        <taxon>Neisseriales</taxon>
        <taxon>Neisseriaceae</taxon>
        <taxon>Simonsiella</taxon>
    </lineage>
</organism>
<accession>V9HMZ5</accession>
<reference evidence="2 3" key="1">
    <citation type="submission" date="2010-03" db="EMBL/GenBank/DDBJ databases">
        <authorList>
            <consortium name="The Broad Institute Genome Sequencing Platform"/>
            <person name="Ward D."/>
            <person name="Earl A."/>
            <person name="Feldgarden M."/>
            <person name="Gevers D."/>
            <person name="Young S."/>
            <person name="Zeng Q."/>
            <person name="Koehrsen M."/>
            <person name="Alvarado L."/>
            <person name="Berlin A.M."/>
            <person name="Borenstein D."/>
            <person name="Chapman S.B."/>
            <person name="Chen Z."/>
            <person name="Engels R."/>
            <person name="Freedman E."/>
            <person name="Gellesch M."/>
            <person name="Goldberg J."/>
            <person name="Griggs A."/>
            <person name="Gujja S."/>
            <person name="Heilman E.R."/>
            <person name="Heiman D.I."/>
            <person name="Hepburn T.A."/>
            <person name="Howarth C."/>
            <person name="Jen D."/>
            <person name="Larson L."/>
            <person name="Mehta T."/>
            <person name="Park D."/>
            <person name="Pearson M."/>
            <person name="Richards J."/>
            <person name="Roberts A."/>
            <person name="Saif S."/>
            <person name="Shea T.D."/>
            <person name="Shenoy N."/>
            <person name="Sisk P."/>
            <person name="Stolte C."/>
            <person name="Sykes S.N."/>
            <person name="Walk T."/>
            <person name="White J."/>
            <person name="Yandava C."/>
            <person name="Izard J."/>
            <person name="Baranova O.V."/>
            <person name="Blanton J.M."/>
            <person name="Tanner A.C."/>
            <person name="Dewhirst F."/>
            <person name="Haas B."/>
            <person name="Nusbaum C."/>
            <person name="Birren B."/>
        </authorList>
    </citation>
    <scope>NUCLEOTIDE SEQUENCE [LARGE SCALE GENOMIC DNA]</scope>
    <source>
        <strain evidence="2 3">ATCC 29453</strain>
    </source>
</reference>
<evidence type="ECO:0000313" key="3">
    <source>
        <dbReference type="Proteomes" id="UP000017813"/>
    </source>
</evidence>
<dbReference type="CDD" id="cd12108">
    <property type="entry name" value="Hr-like"/>
    <property type="match status" value="1"/>
</dbReference>
<reference evidence="2 3" key="2">
    <citation type="submission" date="2011-10" db="EMBL/GenBank/DDBJ databases">
        <title>The Genome Sequence of Simonsiella muelleri ATCC 29453.</title>
        <authorList>
            <consortium name="The Broad Institute Genome Sequencing Platform"/>
            <consortium name="The Broad Institute Genome Sequencing Center for Infectious Disease"/>
            <person name="Earl A."/>
            <person name="Ward D."/>
            <person name="Feldgarden M."/>
            <person name="Gevers D."/>
            <person name="Izard J."/>
            <person name="Baranova O.V."/>
            <person name="Blanton J.M."/>
            <person name="Tanner A.C."/>
            <person name="Dewhirst F."/>
            <person name="Young S.K."/>
            <person name="Zeng Q."/>
            <person name="Gargeya S."/>
            <person name="Fitzgerald M."/>
            <person name="Haas B."/>
            <person name="Abouelleil A."/>
            <person name="Alvarado L."/>
            <person name="Arachchi H.M."/>
            <person name="Berlin A."/>
            <person name="Brown A."/>
            <person name="Chapman S.B."/>
            <person name="Chen Z."/>
            <person name="Dunbar C."/>
            <person name="Freedman E."/>
            <person name="Gearin G."/>
            <person name="Goldberg J."/>
            <person name="Griggs A."/>
            <person name="Gujja S."/>
            <person name="Heiman D."/>
            <person name="Howarth C."/>
            <person name="Larson L."/>
            <person name="Lui A."/>
            <person name="MacDonald P.J.P."/>
            <person name="Montmayeur A."/>
            <person name="Murphy C."/>
            <person name="Neiman D."/>
            <person name="Pearson M."/>
            <person name="Priest M."/>
            <person name="Roberts A."/>
            <person name="Saif S."/>
            <person name="Shea T."/>
            <person name="Shenoy N."/>
            <person name="Sisk P."/>
            <person name="Stolte C."/>
            <person name="Sykes S."/>
            <person name="Wortman J."/>
            <person name="Nusbaum C."/>
            <person name="Birren B."/>
        </authorList>
    </citation>
    <scope>NUCLEOTIDE SEQUENCE [LARGE SCALE GENOMIC DNA]</scope>
    <source>
        <strain evidence="2 3">ATCC 29453</strain>
    </source>
</reference>
<feature type="domain" description="Hemerythrin-like" evidence="1">
    <location>
        <begin position="14"/>
        <end position="145"/>
    </location>
</feature>